<feature type="chain" id="PRO_5042192861" evidence="1">
    <location>
        <begin position="21"/>
        <end position="168"/>
    </location>
</feature>
<evidence type="ECO:0000313" key="2">
    <source>
        <dbReference type="EMBL" id="KAJ6263977.1"/>
    </source>
</evidence>
<evidence type="ECO:0000313" key="3">
    <source>
        <dbReference type="Proteomes" id="UP001221413"/>
    </source>
</evidence>
<evidence type="ECO:0000256" key="1">
    <source>
        <dbReference type="SAM" id="SignalP"/>
    </source>
</evidence>
<gene>
    <name evidence="2" type="ORF">Dda_0115</name>
</gene>
<proteinExistence type="predicted"/>
<name>A0AAD6NMT5_DREDA</name>
<accession>A0AAD6NMT5</accession>
<dbReference type="EMBL" id="JAQGDS010000001">
    <property type="protein sequence ID" value="KAJ6263977.1"/>
    <property type="molecule type" value="Genomic_DNA"/>
</dbReference>
<reference evidence="2" key="1">
    <citation type="submission" date="2023-01" db="EMBL/GenBank/DDBJ databases">
        <title>The chitinases involved in constricting ring structure development in the nematode-trapping fungus Drechslerella dactyloides.</title>
        <authorList>
            <person name="Wang R."/>
            <person name="Zhang L."/>
            <person name="Tang P."/>
            <person name="Li S."/>
            <person name="Liang L."/>
        </authorList>
    </citation>
    <scope>NUCLEOTIDE SEQUENCE</scope>
    <source>
        <strain evidence="2">YMF1.00031</strain>
    </source>
</reference>
<sequence length="168" mass="17441">MPSFTQIIIAAIAAAAAVSASPVAAVKELAARGDTNYGNCWGAGSAGTDAGVKGQGWCDGRTWTEAAFDVPFAFVAGNPINIVTESHVSFGPWHCCNTCRPEDNCIGWKMTSDCQCTTFKADTATAGTVTLGVYGGPYTNTSGKFHRSGPKYNLASTPFGNGVFTPTQ</sequence>
<organism evidence="2 3">
    <name type="scientific">Drechslerella dactyloides</name>
    <name type="common">Nematode-trapping fungus</name>
    <name type="synonym">Arthrobotrys dactyloides</name>
    <dbReference type="NCBI Taxonomy" id="74499"/>
    <lineage>
        <taxon>Eukaryota</taxon>
        <taxon>Fungi</taxon>
        <taxon>Dikarya</taxon>
        <taxon>Ascomycota</taxon>
        <taxon>Pezizomycotina</taxon>
        <taxon>Orbiliomycetes</taxon>
        <taxon>Orbiliales</taxon>
        <taxon>Orbiliaceae</taxon>
        <taxon>Drechslerella</taxon>
    </lineage>
</organism>
<dbReference type="Proteomes" id="UP001221413">
    <property type="component" value="Unassembled WGS sequence"/>
</dbReference>
<keyword evidence="1" id="KW-0732">Signal</keyword>
<protein>
    <submittedName>
        <fullName evidence="2">Uncharacterized protein</fullName>
    </submittedName>
</protein>
<comment type="caution">
    <text evidence="2">The sequence shown here is derived from an EMBL/GenBank/DDBJ whole genome shotgun (WGS) entry which is preliminary data.</text>
</comment>
<dbReference type="AlphaFoldDB" id="A0AAD6NMT5"/>
<feature type="signal peptide" evidence="1">
    <location>
        <begin position="1"/>
        <end position="20"/>
    </location>
</feature>
<keyword evidence="3" id="KW-1185">Reference proteome</keyword>